<sequence length="141" mass="14554">MVVHLPDPVVRGRAVVGGALEAAMRARVEGEVRFDAGTRAAYSTDASNYREVPLGVVVPRGVDDAVAAISVCHEYGAPVLSRGGGTNLAGSTTTTAVVIDWTKYCHRLRGPPAGPSSAACPPGMGSARPSRSAWPAGWVRS</sequence>
<dbReference type="Pfam" id="PF01565">
    <property type="entry name" value="FAD_binding_4"/>
    <property type="match status" value="1"/>
</dbReference>
<dbReference type="EMBL" id="BAABHO010000016">
    <property type="protein sequence ID" value="GAA4788793.1"/>
    <property type="molecule type" value="Genomic_DNA"/>
</dbReference>
<gene>
    <name evidence="3" type="ORF">GCM10023200_24230</name>
</gene>
<evidence type="ECO:0000313" key="4">
    <source>
        <dbReference type="Proteomes" id="UP001500928"/>
    </source>
</evidence>
<dbReference type="RefSeq" id="WP_345414572.1">
    <property type="nucleotide sequence ID" value="NZ_BAABHO010000016.1"/>
</dbReference>
<feature type="region of interest" description="Disordered" evidence="1">
    <location>
        <begin position="115"/>
        <end position="141"/>
    </location>
</feature>
<dbReference type="InterPro" id="IPR036318">
    <property type="entry name" value="FAD-bd_PCMH-like_sf"/>
</dbReference>
<feature type="compositionally biased region" description="Low complexity" evidence="1">
    <location>
        <begin position="115"/>
        <end position="127"/>
    </location>
</feature>
<protein>
    <recommendedName>
        <fullName evidence="2">FAD linked oxidase N-terminal domain-containing protein</fullName>
    </recommendedName>
</protein>
<dbReference type="InterPro" id="IPR006094">
    <property type="entry name" value="Oxid_FAD_bind_N"/>
</dbReference>
<dbReference type="InterPro" id="IPR016169">
    <property type="entry name" value="FAD-bd_PCMH_sub2"/>
</dbReference>
<dbReference type="Proteomes" id="UP001500928">
    <property type="component" value="Unassembled WGS sequence"/>
</dbReference>
<organism evidence="3 4">
    <name type="scientific">Actinomycetospora chlora</name>
    <dbReference type="NCBI Taxonomy" id="663608"/>
    <lineage>
        <taxon>Bacteria</taxon>
        <taxon>Bacillati</taxon>
        <taxon>Actinomycetota</taxon>
        <taxon>Actinomycetes</taxon>
        <taxon>Pseudonocardiales</taxon>
        <taxon>Pseudonocardiaceae</taxon>
        <taxon>Actinomycetospora</taxon>
    </lineage>
</organism>
<accession>A0ABP9B0Z1</accession>
<comment type="caution">
    <text evidence="3">The sequence shown here is derived from an EMBL/GenBank/DDBJ whole genome shotgun (WGS) entry which is preliminary data.</text>
</comment>
<evidence type="ECO:0000259" key="2">
    <source>
        <dbReference type="Pfam" id="PF01565"/>
    </source>
</evidence>
<evidence type="ECO:0000313" key="3">
    <source>
        <dbReference type="EMBL" id="GAA4788793.1"/>
    </source>
</evidence>
<reference evidence="4" key="1">
    <citation type="journal article" date="2019" name="Int. J. Syst. Evol. Microbiol.">
        <title>The Global Catalogue of Microorganisms (GCM) 10K type strain sequencing project: providing services to taxonomists for standard genome sequencing and annotation.</title>
        <authorList>
            <consortium name="The Broad Institute Genomics Platform"/>
            <consortium name="The Broad Institute Genome Sequencing Center for Infectious Disease"/>
            <person name="Wu L."/>
            <person name="Ma J."/>
        </authorList>
    </citation>
    <scope>NUCLEOTIDE SEQUENCE [LARGE SCALE GENOMIC DNA]</scope>
    <source>
        <strain evidence="4">JCM 17979</strain>
    </source>
</reference>
<keyword evidence="4" id="KW-1185">Reference proteome</keyword>
<evidence type="ECO:0000256" key="1">
    <source>
        <dbReference type="SAM" id="MobiDB-lite"/>
    </source>
</evidence>
<name>A0ABP9B0Z1_9PSEU</name>
<dbReference type="SUPFAM" id="SSF56176">
    <property type="entry name" value="FAD-binding/transporter-associated domain-like"/>
    <property type="match status" value="1"/>
</dbReference>
<dbReference type="PANTHER" id="PTHR11748">
    <property type="entry name" value="D-LACTATE DEHYDROGENASE"/>
    <property type="match status" value="1"/>
</dbReference>
<proteinExistence type="predicted"/>
<dbReference type="Gene3D" id="3.30.465.10">
    <property type="match status" value="1"/>
</dbReference>
<dbReference type="PANTHER" id="PTHR11748:SF119">
    <property type="entry name" value="D-2-HYDROXYGLUTARATE DEHYDROGENASE"/>
    <property type="match status" value="1"/>
</dbReference>
<feature type="domain" description="FAD linked oxidase N-terminal" evidence="2">
    <location>
        <begin position="53"/>
        <end position="105"/>
    </location>
</feature>